<dbReference type="GO" id="GO:0003677">
    <property type="term" value="F:DNA binding"/>
    <property type="evidence" value="ECO:0007669"/>
    <property type="project" value="InterPro"/>
</dbReference>
<feature type="domain" description="HTH cro/C1-type" evidence="1">
    <location>
        <begin position="10"/>
        <end position="65"/>
    </location>
</feature>
<dbReference type="Gene3D" id="1.10.260.40">
    <property type="entry name" value="lambda repressor-like DNA-binding domains"/>
    <property type="match status" value="1"/>
</dbReference>
<dbReference type="RefSeq" id="WP_185446822.1">
    <property type="nucleotide sequence ID" value="NZ_CP043661.1"/>
</dbReference>
<dbReference type="InterPro" id="IPR019734">
    <property type="entry name" value="TPR_rpt"/>
</dbReference>
<dbReference type="SMART" id="SM00530">
    <property type="entry name" value="HTH_XRE"/>
    <property type="match status" value="1"/>
</dbReference>
<accession>A0A7G6WVH1</accession>
<dbReference type="Proteomes" id="UP000515563">
    <property type="component" value="Chromosome"/>
</dbReference>
<dbReference type="InterPro" id="IPR010982">
    <property type="entry name" value="Lambda_DNA-bd_dom_sf"/>
</dbReference>
<dbReference type="EMBL" id="CP043661">
    <property type="protein sequence ID" value="QNE17986.1"/>
    <property type="molecule type" value="Genomic_DNA"/>
</dbReference>
<dbReference type="KEGG" id="kqi:F1D05_08960"/>
<dbReference type="SUPFAM" id="SSF47413">
    <property type="entry name" value="lambda repressor-like DNA-binding domains"/>
    <property type="match status" value="1"/>
</dbReference>
<dbReference type="Pfam" id="PF13560">
    <property type="entry name" value="HTH_31"/>
    <property type="match status" value="1"/>
</dbReference>
<sequence>MGDEELGALLRKHRTSAGLTQAALAEKAGLSEQAVSLLERGTRRRPRIETIHALGAALGLDDKSVEALALAAKSARRTQPALSELPTAPVAEVPRQLPPTLSDFTGREAQLELLLQTLTRADGAPGTVRMVAVTGMGGVGKTALAIHAAHLTADKFPDGHLYLDLRGYGPGDVISPLEALGQLLRSLDVDDRTIPEGVNEAAALYRSRLAELRMLIVLDNANSAGQVTPLLPGAPGSAVIVTSRRALTTLPGFRQVNLAPLPEAESVRLLTRIAAGSQVSPQSAATRSIARLTGHLPLAVRLIGARLAARPSWPVEYVVEQLEDEHRRLDELGTGESGVRANIAGSVEFLANSNDKLDQEAAAALDLLGLPNASELITVTAAHLLGDTVGHAEQMLERLVDLNLLGSIGPGRYRFHDLILAYARERSHQVLSEGLRTDALTRLLQLYTGIAWRCQQLTHPGNHRLELASPLPRSLPELADTRAALAWLDQERFNLDEAFNQASRSPTLRSLIPELGLALFGYYETRDRWSEMRTCDAVARELAGEFGFDRLAAWLEHDLAIPDIEQVDLEPGRVHMLRSLEMFQALGDLAGQARCCTSLSFVHALLNEPDEALRWAQEGLALSQQIGDESLEGISHLALGRGYALRGELDEAQHSWAVSIDLARASGNLRSLGKRHQTAGTIYLTIGEYERAVQPLLTSLEVFERGGDPTSQAETRLHLAAVYRKSGNHPEAVVQAEAGLQLARTYTNRQREGQLLIELGKIQAAQNKLPEAHTLWHQAATLLAAISPNDEADARRLLTDNPVGD</sequence>
<dbReference type="InterPro" id="IPR011990">
    <property type="entry name" value="TPR-like_helical_dom_sf"/>
</dbReference>
<dbReference type="Gene3D" id="3.40.50.300">
    <property type="entry name" value="P-loop containing nucleotide triphosphate hydrolases"/>
    <property type="match status" value="1"/>
</dbReference>
<dbReference type="PROSITE" id="PS50943">
    <property type="entry name" value="HTH_CROC1"/>
    <property type="match status" value="1"/>
</dbReference>
<keyword evidence="3" id="KW-1185">Reference proteome</keyword>
<protein>
    <submittedName>
        <fullName evidence="2">Helix-turn-helix domain-containing protein</fullName>
    </submittedName>
</protein>
<dbReference type="SUPFAM" id="SSF52540">
    <property type="entry name" value="P-loop containing nucleoside triphosphate hydrolases"/>
    <property type="match status" value="1"/>
</dbReference>
<dbReference type="SMART" id="SM00028">
    <property type="entry name" value="TPR"/>
    <property type="match status" value="4"/>
</dbReference>
<dbReference type="CDD" id="cd00093">
    <property type="entry name" value="HTH_XRE"/>
    <property type="match status" value="1"/>
</dbReference>
<dbReference type="InterPro" id="IPR027417">
    <property type="entry name" value="P-loop_NTPase"/>
</dbReference>
<organism evidence="2 3">
    <name type="scientific">Kribbella qitaiheensis</name>
    <dbReference type="NCBI Taxonomy" id="1544730"/>
    <lineage>
        <taxon>Bacteria</taxon>
        <taxon>Bacillati</taxon>
        <taxon>Actinomycetota</taxon>
        <taxon>Actinomycetes</taxon>
        <taxon>Propionibacteriales</taxon>
        <taxon>Kribbellaceae</taxon>
        <taxon>Kribbella</taxon>
    </lineage>
</organism>
<dbReference type="InterPro" id="IPR001387">
    <property type="entry name" value="Cro/C1-type_HTH"/>
</dbReference>
<dbReference type="GO" id="GO:0043531">
    <property type="term" value="F:ADP binding"/>
    <property type="evidence" value="ECO:0007669"/>
    <property type="project" value="InterPro"/>
</dbReference>
<gene>
    <name evidence="2" type="ORF">F1D05_08960</name>
</gene>
<dbReference type="SUPFAM" id="SSF48452">
    <property type="entry name" value="TPR-like"/>
    <property type="match status" value="2"/>
</dbReference>
<evidence type="ECO:0000313" key="2">
    <source>
        <dbReference type="EMBL" id="QNE17986.1"/>
    </source>
</evidence>
<proteinExistence type="predicted"/>
<reference evidence="2 3" key="2">
    <citation type="journal article" date="2020" name="Microbiol. Resour. Announc.">
        <title>Antarctic desert soil bacteria exhibit high novel natural product potential, evaluated through long-read genome sequencing and comparative genomics.</title>
        <authorList>
            <person name="Benaud N."/>
            <person name="Edwards R.J."/>
            <person name="Amos T.G."/>
            <person name="D'Agostino P.M."/>
            <person name="Gutierrez-Chavez C."/>
            <person name="Montgomery K."/>
            <person name="Nicetic I."/>
            <person name="Ferrari B.C."/>
        </authorList>
    </citation>
    <scope>NUCLEOTIDE SEQUENCE [LARGE SCALE GENOMIC DNA]</scope>
    <source>
        <strain evidence="2 3">SPB151</strain>
    </source>
</reference>
<reference evidence="3" key="1">
    <citation type="submission" date="2019-09" db="EMBL/GenBank/DDBJ databases">
        <title>Antimicrobial potential of Antarctic Bacteria.</title>
        <authorList>
            <person name="Benaud N."/>
            <person name="Edwards R.J."/>
            <person name="Ferrari B.C."/>
        </authorList>
    </citation>
    <scope>NUCLEOTIDE SEQUENCE [LARGE SCALE GENOMIC DNA]</scope>
    <source>
        <strain evidence="3">SPB151</strain>
    </source>
</reference>
<evidence type="ECO:0000259" key="1">
    <source>
        <dbReference type="PROSITE" id="PS50943"/>
    </source>
</evidence>
<dbReference type="PANTHER" id="PTHR47691">
    <property type="entry name" value="REGULATOR-RELATED"/>
    <property type="match status" value="1"/>
</dbReference>
<evidence type="ECO:0000313" key="3">
    <source>
        <dbReference type="Proteomes" id="UP000515563"/>
    </source>
</evidence>
<dbReference type="PRINTS" id="PR00364">
    <property type="entry name" value="DISEASERSIST"/>
</dbReference>
<dbReference type="Gene3D" id="1.25.40.10">
    <property type="entry name" value="Tetratricopeptide repeat domain"/>
    <property type="match status" value="1"/>
</dbReference>
<dbReference type="AlphaFoldDB" id="A0A7G6WVH1"/>
<name>A0A7G6WVH1_9ACTN</name>
<dbReference type="PANTHER" id="PTHR47691:SF3">
    <property type="entry name" value="HTH-TYPE TRANSCRIPTIONAL REGULATOR RV0890C-RELATED"/>
    <property type="match status" value="1"/>
</dbReference>